<feature type="coiled-coil region" evidence="1">
    <location>
        <begin position="109"/>
        <end position="139"/>
    </location>
</feature>
<evidence type="ECO:0000313" key="3">
    <source>
        <dbReference type="Proteomes" id="UP000712673"/>
    </source>
</evidence>
<reference evidence="2" key="1">
    <citation type="submission" date="2019-03" db="EMBL/GenBank/DDBJ databases">
        <title>Lake Tanganyika Metagenome-Assembled Genomes (MAGs).</title>
        <authorList>
            <person name="Tran P."/>
        </authorList>
    </citation>
    <scope>NUCLEOTIDE SEQUENCE</scope>
    <source>
        <strain evidence="2">K_DeepCast_65m_m2_066</strain>
    </source>
</reference>
<comment type="caution">
    <text evidence="2">The sequence shown here is derived from an EMBL/GenBank/DDBJ whole genome shotgun (WGS) entry which is preliminary data.</text>
</comment>
<name>A0A937W709_UNCTE</name>
<proteinExistence type="predicted"/>
<dbReference type="Proteomes" id="UP000712673">
    <property type="component" value="Unassembled WGS sequence"/>
</dbReference>
<dbReference type="EMBL" id="VGLS01001098">
    <property type="protein sequence ID" value="MBM3226895.1"/>
    <property type="molecule type" value="Genomic_DNA"/>
</dbReference>
<gene>
    <name evidence="2" type="ORF">FJZ47_24275</name>
</gene>
<dbReference type="AlphaFoldDB" id="A0A937W709"/>
<evidence type="ECO:0000256" key="1">
    <source>
        <dbReference type="SAM" id="Coils"/>
    </source>
</evidence>
<feature type="non-terminal residue" evidence="2">
    <location>
        <position position="140"/>
    </location>
</feature>
<evidence type="ECO:0000313" key="2">
    <source>
        <dbReference type="EMBL" id="MBM3226895.1"/>
    </source>
</evidence>
<organism evidence="2 3">
    <name type="scientific">Tectimicrobiota bacterium</name>
    <dbReference type="NCBI Taxonomy" id="2528274"/>
    <lineage>
        <taxon>Bacteria</taxon>
        <taxon>Pseudomonadati</taxon>
        <taxon>Nitrospinota/Tectimicrobiota group</taxon>
        <taxon>Candidatus Tectimicrobiota</taxon>
    </lineage>
</organism>
<protein>
    <submittedName>
        <fullName evidence="2">Uncharacterized protein</fullName>
    </submittedName>
</protein>
<accession>A0A937W709</accession>
<sequence length="140" mass="15635">MGDEPLNTLLMRLVDLERRLYWYQRLLLLLGLGLLLTLTIAARSVPVSTELLRARRLEIVDEAGKTGVVAYVTPQGGRLEVLSAGGRPGFSAGTVQGAAEPVGLWEQTLQTLERQGRTLEQQRRMLDDLNRQLQRLSQGR</sequence>
<keyword evidence="1" id="KW-0175">Coiled coil</keyword>